<evidence type="ECO:0000313" key="2">
    <source>
        <dbReference type="Proteomes" id="UP001321825"/>
    </source>
</evidence>
<dbReference type="EMBL" id="AP024714">
    <property type="protein sequence ID" value="BCX82117.1"/>
    <property type="molecule type" value="Genomic_DNA"/>
</dbReference>
<sequence length="403" mass="45907">MNFFMTRTLFISEKLPLPDHASGDLRFFSLLNILTATSEVHLAVFGWPAQKAKLGETRFDHYQSLLSKHGIHLHLGHVPALLRSGDWEIIAFEFYHAARPEWIIEARYHNPKAKLVIDSVDVHFKRLHEKAKITGERKDFEQAEKTRRGELLAYNRADFILAVTETDQQHINHYLPKAKTALVPNIHQIHSPELNSPENTCRLVFVGGFQHDPNIDAVLYFCRDVLPRIAARIPVEVYIIGSSPPPQLCKLNSNSIFVTGHVEDTLPYLKRSHISIAPLRYGAGMKGKIGEAMAAGLPVVTTSVGAEGFGCTPGEHILVGDTPEVFAEHIVSLCKDPILYEKIRLAGWDFIREHYSEESLRHQVLETFENILASQPKPLPWRERLTKSLQIEYERHLAWRFRT</sequence>
<proteinExistence type="predicted"/>
<protein>
    <submittedName>
        <fullName evidence="1">O-antigen biosynthesis protein</fullName>
    </submittedName>
</protein>
<keyword evidence="2" id="KW-1185">Reference proteome</keyword>
<organism evidence="1 2">
    <name type="scientific">Methylomarinovum caldicuralii</name>
    <dbReference type="NCBI Taxonomy" id="438856"/>
    <lineage>
        <taxon>Bacteria</taxon>
        <taxon>Pseudomonadati</taxon>
        <taxon>Pseudomonadota</taxon>
        <taxon>Gammaproteobacteria</taxon>
        <taxon>Methylococcales</taxon>
        <taxon>Methylothermaceae</taxon>
        <taxon>Methylomarinovum</taxon>
    </lineage>
</organism>
<dbReference type="PANTHER" id="PTHR12526">
    <property type="entry name" value="GLYCOSYLTRANSFERASE"/>
    <property type="match status" value="1"/>
</dbReference>
<name>A0AAU9CVZ3_9GAMM</name>
<dbReference type="Proteomes" id="UP001321825">
    <property type="component" value="Chromosome"/>
</dbReference>
<dbReference type="CDD" id="cd03801">
    <property type="entry name" value="GT4_PimA-like"/>
    <property type="match status" value="1"/>
</dbReference>
<dbReference type="Gene3D" id="3.40.50.2000">
    <property type="entry name" value="Glycogen Phosphorylase B"/>
    <property type="match status" value="2"/>
</dbReference>
<evidence type="ECO:0000313" key="1">
    <source>
        <dbReference type="EMBL" id="BCX82117.1"/>
    </source>
</evidence>
<dbReference type="PANTHER" id="PTHR12526:SF584">
    <property type="entry name" value="GLYCOSYLTRANSFERASE"/>
    <property type="match status" value="1"/>
</dbReference>
<reference evidence="2" key="1">
    <citation type="journal article" date="2024" name="Int. J. Syst. Evol. Microbiol.">
        <title>Methylomarinovum tepidoasis sp. nov., a moderately thermophilic methanotroph of the family Methylothermaceae isolated from a deep-sea hydrothermal field.</title>
        <authorList>
            <person name="Hirayama H."/>
            <person name="Takaki Y."/>
            <person name="Abe M."/>
            <person name="Miyazaki M."/>
            <person name="Uematsu K."/>
            <person name="Matsui Y."/>
            <person name="Takai K."/>
        </authorList>
    </citation>
    <scope>NUCLEOTIDE SEQUENCE [LARGE SCALE GENOMIC DNA]</scope>
    <source>
        <strain evidence="2">IT-9</strain>
    </source>
</reference>
<dbReference type="Pfam" id="PF13692">
    <property type="entry name" value="Glyco_trans_1_4"/>
    <property type="match status" value="1"/>
</dbReference>
<dbReference type="SUPFAM" id="SSF53756">
    <property type="entry name" value="UDP-Glycosyltransferase/glycogen phosphorylase"/>
    <property type="match status" value="1"/>
</dbReference>
<accession>A0AAU9CVZ3</accession>
<dbReference type="KEGG" id="mcau:MIT9_P1702"/>
<dbReference type="AlphaFoldDB" id="A0AAU9CVZ3"/>
<gene>
    <name evidence="1" type="ORF">MIT9_P1702</name>
</gene>